<name>A0A9D5R7S3_9FIRM</name>
<dbReference type="Gene3D" id="3.40.190.10">
    <property type="entry name" value="Periplasmic binding protein-like II"/>
    <property type="match status" value="3"/>
</dbReference>
<comment type="caution">
    <text evidence="2">The sequence shown here is derived from an EMBL/GenBank/DDBJ whole genome shotgun (WGS) entry which is preliminary data.</text>
</comment>
<keyword evidence="1" id="KW-0732">Signal</keyword>
<gene>
    <name evidence="2" type="ORF">INF28_01590</name>
</gene>
<sequence>MHWGKKKNAKGKMFCCFFLSCALIGTAAGCSCARQPEAGLQKPKEEIIFAVQRDFTGAYENIVREFSENSVGTEVQLKKIGSDSSDFYRIISSVFLGGEIDIDMCLIEDVWIQDFLENDYLAPLDEWISIDPGQYPHAVAERIQKENHLYVLPLEQDVGLIYSRKESAGFKIEDAVGRRVAVQGDDDGETTVNIMELIAFGGSVEEGLRLYKRLWQSGQKQFSFSDFKDGEADLALSYSGKGRELVSASSNVQGRFDVETITDSQDQSCAVARVYGAVVNKRSEKTQGIEEFLEYLSREDVQIAILKEHGTLPVKESLYDNDVVLDSGVGIRMIKPLKETLIYREENPHYMLCMENAIKAVERYLADDAALQDACAAFEEIYSGAGV</sequence>
<protein>
    <submittedName>
        <fullName evidence="2">Extracellular solute-binding protein</fullName>
    </submittedName>
</protein>
<feature type="chain" id="PRO_5039104948" evidence="1">
    <location>
        <begin position="28"/>
        <end position="387"/>
    </location>
</feature>
<evidence type="ECO:0000313" key="2">
    <source>
        <dbReference type="EMBL" id="MBE5039162.1"/>
    </source>
</evidence>
<dbReference type="InterPro" id="IPR006059">
    <property type="entry name" value="SBP"/>
</dbReference>
<dbReference type="AlphaFoldDB" id="A0A9D5R7S3"/>
<dbReference type="SUPFAM" id="SSF53850">
    <property type="entry name" value="Periplasmic binding protein-like II"/>
    <property type="match status" value="1"/>
</dbReference>
<evidence type="ECO:0000313" key="3">
    <source>
        <dbReference type="Proteomes" id="UP000806542"/>
    </source>
</evidence>
<dbReference type="PROSITE" id="PS51257">
    <property type="entry name" value="PROKAR_LIPOPROTEIN"/>
    <property type="match status" value="1"/>
</dbReference>
<dbReference type="Pfam" id="PF01547">
    <property type="entry name" value="SBP_bac_1"/>
    <property type="match status" value="1"/>
</dbReference>
<dbReference type="Proteomes" id="UP000806542">
    <property type="component" value="Unassembled WGS sequence"/>
</dbReference>
<evidence type="ECO:0000256" key="1">
    <source>
        <dbReference type="SAM" id="SignalP"/>
    </source>
</evidence>
<reference evidence="2" key="1">
    <citation type="submission" date="2020-10" db="EMBL/GenBank/DDBJ databases">
        <title>ChiBAC.</title>
        <authorList>
            <person name="Zenner C."/>
            <person name="Hitch T.C.A."/>
            <person name="Clavel T."/>
        </authorList>
    </citation>
    <scope>NUCLEOTIDE SEQUENCE</scope>
    <source>
        <strain evidence="2">DSM 107454</strain>
    </source>
</reference>
<feature type="signal peptide" evidence="1">
    <location>
        <begin position="1"/>
        <end position="27"/>
    </location>
</feature>
<keyword evidence="3" id="KW-1185">Reference proteome</keyword>
<accession>A0A9D5R7S3</accession>
<organism evidence="2 3">
    <name type="scientific">Ructibacterium gallinarum</name>
    <dbReference type="NCBI Taxonomy" id="2779355"/>
    <lineage>
        <taxon>Bacteria</taxon>
        <taxon>Bacillati</taxon>
        <taxon>Bacillota</taxon>
        <taxon>Clostridia</taxon>
        <taxon>Eubacteriales</taxon>
        <taxon>Oscillospiraceae</taxon>
        <taxon>Ructibacterium</taxon>
    </lineage>
</organism>
<dbReference type="EMBL" id="JADCKB010000002">
    <property type="protein sequence ID" value="MBE5039162.1"/>
    <property type="molecule type" value="Genomic_DNA"/>
</dbReference>
<proteinExistence type="predicted"/>